<keyword evidence="3" id="KW-1185">Reference proteome</keyword>
<organism evidence="2 3">
    <name type="scientific">Nocardioides phosphati</name>
    <dbReference type="NCBI Taxonomy" id="1867775"/>
    <lineage>
        <taxon>Bacteria</taxon>
        <taxon>Bacillati</taxon>
        <taxon>Actinomycetota</taxon>
        <taxon>Actinomycetes</taxon>
        <taxon>Propionibacteriales</taxon>
        <taxon>Nocardioidaceae</taxon>
        <taxon>Nocardioides</taxon>
    </lineage>
</organism>
<feature type="region of interest" description="Disordered" evidence="1">
    <location>
        <begin position="1"/>
        <end position="46"/>
    </location>
</feature>
<evidence type="ECO:0000313" key="3">
    <source>
        <dbReference type="Proteomes" id="UP000655410"/>
    </source>
</evidence>
<evidence type="ECO:0000256" key="1">
    <source>
        <dbReference type="SAM" id="MobiDB-lite"/>
    </source>
</evidence>
<gene>
    <name evidence="2" type="ORF">GCM10011584_23670</name>
</gene>
<evidence type="ECO:0000313" key="2">
    <source>
        <dbReference type="EMBL" id="GGO90873.1"/>
    </source>
</evidence>
<comment type="caution">
    <text evidence="2">The sequence shown here is derived from an EMBL/GenBank/DDBJ whole genome shotgun (WGS) entry which is preliminary data.</text>
</comment>
<dbReference type="EMBL" id="BMNI01000005">
    <property type="protein sequence ID" value="GGO90873.1"/>
    <property type="molecule type" value="Genomic_DNA"/>
</dbReference>
<sequence length="90" mass="10081">MQVGELLRHPEPCARADAAREQDGDAGPGTLHALKSAVPRDPPHLTDRFARGRVRRTVVLQGVLTAHVWYPHRLPSGSGRRDWNERLEDT</sequence>
<feature type="compositionally biased region" description="Basic and acidic residues" evidence="1">
    <location>
        <begin position="1"/>
        <end position="23"/>
    </location>
</feature>
<proteinExistence type="predicted"/>
<dbReference type="Proteomes" id="UP000655410">
    <property type="component" value="Unassembled WGS sequence"/>
</dbReference>
<reference evidence="3" key="1">
    <citation type="journal article" date="2019" name="Int. J. Syst. Evol. Microbiol.">
        <title>The Global Catalogue of Microorganisms (GCM) 10K type strain sequencing project: providing services to taxonomists for standard genome sequencing and annotation.</title>
        <authorList>
            <consortium name="The Broad Institute Genomics Platform"/>
            <consortium name="The Broad Institute Genome Sequencing Center for Infectious Disease"/>
            <person name="Wu L."/>
            <person name="Ma J."/>
        </authorList>
    </citation>
    <scope>NUCLEOTIDE SEQUENCE [LARGE SCALE GENOMIC DNA]</scope>
    <source>
        <strain evidence="3">CGMCC 4.7371</strain>
    </source>
</reference>
<accession>A0ABQ2NC61</accession>
<name>A0ABQ2NC61_9ACTN</name>
<protein>
    <submittedName>
        <fullName evidence="2">Uncharacterized protein</fullName>
    </submittedName>
</protein>